<reference evidence="2" key="1">
    <citation type="journal article" date="2019" name="Int. J. Syst. Evol. Microbiol.">
        <title>The Global Catalogue of Microorganisms (GCM) 10K type strain sequencing project: providing services to taxonomists for standard genome sequencing and annotation.</title>
        <authorList>
            <consortium name="The Broad Institute Genomics Platform"/>
            <consortium name="The Broad Institute Genome Sequencing Center for Infectious Disease"/>
            <person name="Wu L."/>
            <person name="Ma J."/>
        </authorList>
    </citation>
    <scope>NUCLEOTIDE SEQUENCE [LARGE SCALE GENOMIC DNA]</scope>
    <source>
        <strain evidence="2">CGMCC 1.12942</strain>
    </source>
</reference>
<gene>
    <name evidence="1" type="ORF">ACFQNG_00100</name>
</gene>
<proteinExistence type="predicted"/>
<evidence type="ECO:0000313" key="1">
    <source>
        <dbReference type="EMBL" id="MFC7439574.1"/>
    </source>
</evidence>
<dbReference type="Proteomes" id="UP001596500">
    <property type="component" value="Unassembled WGS sequence"/>
</dbReference>
<dbReference type="EMBL" id="JBHTBW010000001">
    <property type="protein sequence ID" value="MFC7439574.1"/>
    <property type="molecule type" value="Genomic_DNA"/>
</dbReference>
<accession>A0ABW2RF31</accession>
<sequence>MANSGSKFHFEGEAFKDNKGQIQIGETIYNQGGTQFTINQTEILNHIQQLRKKIDTAKDLDPPIRRQLLDIADSTEAEVQREFPDGSKLSRFNQRLQALLPGLTLWQTITSTVSTICDLLPKG</sequence>
<dbReference type="RefSeq" id="WP_379862759.1">
    <property type="nucleotide sequence ID" value="NZ_JBHTBW010000001.1"/>
</dbReference>
<keyword evidence="2" id="KW-1185">Reference proteome</keyword>
<name>A0ABW2RF31_9BACL</name>
<comment type="caution">
    <text evidence="1">The sequence shown here is derived from an EMBL/GenBank/DDBJ whole genome shotgun (WGS) entry which is preliminary data.</text>
</comment>
<protein>
    <submittedName>
        <fullName evidence="1">Uncharacterized protein</fullName>
    </submittedName>
</protein>
<evidence type="ECO:0000313" key="2">
    <source>
        <dbReference type="Proteomes" id="UP001596500"/>
    </source>
</evidence>
<organism evidence="1 2">
    <name type="scientific">Laceyella putida</name>
    <dbReference type="NCBI Taxonomy" id="110101"/>
    <lineage>
        <taxon>Bacteria</taxon>
        <taxon>Bacillati</taxon>
        <taxon>Bacillota</taxon>
        <taxon>Bacilli</taxon>
        <taxon>Bacillales</taxon>
        <taxon>Thermoactinomycetaceae</taxon>
        <taxon>Laceyella</taxon>
    </lineage>
</organism>